<gene>
    <name evidence="4" type="ORF">PAXINDRAFT_27714</name>
</gene>
<protein>
    <recommendedName>
        <fullName evidence="6">WD40 repeat-like protein</fullName>
    </recommendedName>
</protein>
<dbReference type="Gene3D" id="2.130.10.10">
    <property type="entry name" value="YVTN repeat-like/Quinoprotein amine dehydrogenase"/>
    <property type="match status" value="3"/>
</dbReference>
<sequence>GHEGYIGGIAYLPGVKGVVSWSSDKTVRIWDVEKGKQEGTSMVHESWIYCIAVTRDGKRILSGGEKGKISVWDAETHESIQEWASYSGFSICCIALSPDDRCAASGDSDGKIMIREMKEGGNLKIRHSLDAGSSVQSVCFSPNGKKLASAVYNSNLKGAHVVQVYDIESGKLILGPVKGHESWIRCVLWSLDGSRLFSASDDGTIQCWNSETGKSIGGQWTRHTRAVYSLSLSPDGTKLASASCDNTVRFWDARSGDPIGHPLQHESHLFAIIRRIAYLPGGERVVSCSDDKTVRIWDVEKGKQEGTSMAQGGWIDGLAVTRDGKRVLSGGEGGKIRVWDVETHELIEEWTSHTGFSTWCISLSPDDRQLFSTSDDRTIRCWNSETGKSIGQPWTGHTREVASLSLSPKGTKLASASLDNTVRFWDVCSGDPIGHPLQHEIDQFAVAFSPSGDFVASGGKDLKISIWHV</sequence>
<evidence type="ECO:0000313" key="4">
    <source>
        <dbReference type="EMBL" id="KIJ12110.1"/>
    </source>
</evidence>
<reference evidence="5" key="2">
    <citation type="submission" date="2015-01" db="EMBL/GenBank/DDBJ databases">
        <title>Evolutionary Origins and Diversification of the Mycorrhizal Mutualists.</title>
        <authorList>
            <consortium name="DOE Joint Genome Institute"/>
            <consortium name="Mycorrhizal Genomics Consortium"/>
            <person name="Kohler A."/>
            <person name="Kuo A."/>
            <person name="Nagy L.G."/>
            <person name="Floudas D."/>
            <person name="Copeland A."/>
            <person name="Barry K.W."/>
            <person name="Cichocki N."/>
            <person name="Veneault-Fourrey C."/>
            <person name="LaButti K."/>
            <person name="Lindquist E.A."/>
            <person name="Lipzen A."/>
            <person name="Lundell T."/>
            <person name="Morin E."/>
            <person name="Murat C."/>
            <person name="Riley R."/>
            <person name="Ohm R."/>
            <person name="Sun H."/>
            <person name="Tunlid A."/>
            <person name="Henrissat B."/>
            <person name="Grigoriev I.V."/>
            <person name="Hibbett D.S."/>
            <person name="Martin F."/>
        </authorList>
    </citation>
    <scope>NUCLEOTIDE SEQUENCE [LARGE SCALE GENOMIC DNA]</scope>
    <source>
        <strain evidence="5">ATCC 200175</strain>
    </source>
</reference>
<evidence type="ECO:0000256" key="1">
    <source>
        <dbReference type="ARBA" id="ARBA00022574"/>
    </source>
</evidence>
<keyword evidence="1 3" id="KW-0853">WD repeat</keyword>
<keyword evidence="5" id="KW-1185">Reference proteome</keyword>
<feature type="repeat" description="WD" evidence="3">
    <location>
        <begin position="273"/>
        <end position="307"/>
    </location>
</feature>
<dbReference type="PROSITE" id="PS00678">
    <property type="entry name" value="WD_REPEATS_1"/>
    <property type="match status" value="3"/>
</dbReference>
<feature type="repeat" description="WD" evidence="3">
    <location>
        <begin position="436"/>
        <end position="469"/>
    </location>
</feature>
<evidence type="ECO:0000313" key="5">
    <source>
        <dbReference type="Proteomes" id="UP000053647"/>
    </source>
</evidence>
<dbReference type="InterPro" id="IPR001680">
    <property type="entry name" value="WD40_rpt"/>
</dbReference>
<feature type="non-terminal residue" evidence="4">
    <location>
        <position position="1"/>
    </location>
</feature>
<dbReference type="Proteomes" id="UP000053647">
    <property type="component" value="Unassembled WGS sequence"/>
</dbReference>
<organism evidence="4 5">
    <name type="scientific">Paxillus involutus ATCC 200175</name>
    <dbReference type="NCBI Taxonomy" id="664439"/>
    <lineage>
        <taxon>Eukaryota</taxon>
        <taxon>Fungi</taxon>
        <taxon>Dikarya</taxon>
        <taxon>Basidiomycota</taxon>
        <taxon>Agaricomycotina</taxon>
        <taxon>Agaricomycetes</taxon>
        <taxon>Agaricomycetidae</taxon>
        <taxon>Boletales</taxon>
        <taxon>Paxilineae</taxon>
        <taxon>Paxillaceae</taxon>
        <taxon>Paxillus</taxon>
    </lineage>
</organism>
<feature type="non-terminal residue" evidence="4">
    <location>
        <position position="469"/>
    </location>
</feature>
<feature type="repeat" description="WD" evidence="3">
    <location>
        <begin position="394"/>
        <end position="435"/>
    </location>
</feature>
<accession>A0A0C9T8Y3</accession>
<name>A0A0C9T8Y3_PAXIN</name>
<proteinExistence type="predicted"/>
<dbReference type="SUPFAM" id="SSF50978">
    <property type="entry name" value="WD40 repeat-like"/>
    <property type="match status" value="1"/>
</dbReference>
<dbReference type="PANTHER" id="PTHR19848">
    <property type="entry name" value="WD40 REPEAT PROTEIN"/>
    <property type="match status" value="1"/>
</dbReference>
<dbReference type="OrthoDB" id="2752433at2759"/>
<evidence type="ECO:0008006" key="6">
    <source>
        <dbReference type="Google" id="ProtNLM"/>
    </source>
</evidence>
<dbReference type="Pfam" id="PF00400">
    <property type="entry name" value="WD40"/>
    <property type="match status" value="11"/>
</dbReference>
<dbReference type="SMART" id="SM00320">
    <property type="entry name" value="WD40"/>
    <property type="match status" value="11"/>
</dbReference>
<evidence type="ECO:0000256" key="3">
    <source>
        <dbReference type="PROSITE-ProRule" id="PRU00221"/>
    </source>
</evidence>
<dbReference type="InterPro" id="IPR015943">
    <property type="entry name" value="WD40/YVTN_repeat-like_dom_sf"/>
</dbReference>
<feature type="repeat" description="WD" evidence="3">
    <location>
        <begin position="308"/>
        <end position="349"/>
    </location>
</feature>
<dbReference type="AlphaFoldDB" id="A0A0C9T8Y3"/>
<feature type="repeat" description="WD" evidence="3">
    <location>
        <begin position="361"/>
        <end position="392"/>
    </location>
</feature>
<dbReference type="EMBL" id="KN819368">
    <property type="protein sequence ID" value="KIJ12110.1"/>
    <property type="molecule type" value="Genomic_DNA"/>
</dbReference>
<keyword evidence="2" id="KW-0677">Repeat</keyword>
<dbReference type="InterPro" id="IPR019775">
    <property type="entry name" value="WD40_repeat_CS"/>
</dbReference>
<feature type="repeat" description="WD" evidence="3">
    <location>
        <begin position="220"/>
        <end position="261"/>
    </location>
</feature>
<dbReference type="PROSITE" id="PS50294">
    <property type="entry name" value="WD_REPEATS_REGION"/>
    <property type="match status" value="6"/>
</dbReference>
<dbReference type="HOGENOM" id="CLU_000288_57_32_1"/>
<dbReference type="InterPro" id="IPR020472">
    <property type="entry name" value="WD40_PAC1"/>
</dbReference>
<evidence type="ECO:0000256" key="2">
    <source>
        <dbReference type="ARBA" id="ARBA00022737"/>
    </source>
</evidence>
<dbReference type="InterPro" id="IPR011047">
    <property type="entry name" value="Quinoprotein_ADH-like_sf"/>
</dbReference>
<feature type="repeat" description="WD" evidence="3">
    <location>
        <begin position="1"/>
        <end position="40"/>
    </location>
</feature>
<reference evidence="4 5" key="1">
    <citation type="submission" date="2014-06" db="EMBL/GenBank/DDBJ databases">
        <authorList>
            <consortium name="DOE Joint Genome Institute"/>
            <person name="Kuo A."/>
            <person name="Kohler A."/>
            <person name="Nagy L.G."/>
            <person name="Floudas D."/>
            <person name="Copeland A."/>
            <person name="Barry K.W."/>
            <person name="Cichocki N."/>
            <person name="Veneault-Fourrey C."/>
            <person name="LaButti K."/>
            <person name="Lindquist E.A."/>
            <person name="Lipzen A."/>
            <person name="Lundell T."/>
            <person name="Morin E."/>
            <person name="Murat C."/>
            <person name="Sun H."/>
            <person name="Tunlid A."/>
            <person name="Henrissat B."/>
            <person name="Grigoriev I.V."/>
            <person name="Hibbett D.S."/>
            <person name="Martin F."/>
            <person name="Nordberg H.P."/>
            <person name="Cantor M.N."/>
            <person name="Hua S.X."/>
        </authorList>
    </citation>
    <scope>NUCLEOTIDE SEQUENCE [LARGE SCALE GENOMIC DNA]</scope>
    <source>
        <strain evidence="4 5">ATCC 200175</strain>
    </source>
</reference>
<feature type="repeat" description="WD" evidence="3">
    <location>
        <begin position="41"/>
        <end position="82"/>
    </location>
</feature>
<feature type="repeat" description="WD" evidence="3">
    <location>
        <begin position="177"/>
        <end position="218"/>
    </location>
</feature>
<dbReference type="CDD" id="cd00200">
    <property type="entry name" value="WD40"/>
    <property type="match status" value="2"/>
</dbReference>
<dbReference type="PROSITE" id="PS50082">
    <property type="entry name" value="WD_REPEATS_2"/>
    <property type="match status" value="9"/>
</dbReference>
<dbReference type="PRINTS" id="PR00320">
    <property type="entry name" value="GPROTEINBRPT"/>
</dbReference>
<dbReference type="PANTHER" id="PTHR19848:SF8">
    <property type="entry name" value="F-BOX AND WD REPEAT DOMAIN CONTAINING 7"/>
    <property type="match status" value="1"/>
</dbReference>
<dbReference type="InterPro" id="IPR036322">
    <property type="entry name" value="WD40_repeat_dom_sf"/>
</dbReference>
<dbReference type="SUPFAM" id="SSF50998">
    <property type="entry name" value="Quinoprotein alcohol dehydrogenase-like"/>
    <property type="match status" value="1"/>
</dbReference>